<name>A0A9P1CRT6_9DINO</name>
<evidence type="ECO:0000313" key="3">
    <source>
        <dbReference type="Proteomes" id="UP001152797"/>
    </source>
</evidence>
<organism evidence="1">
    <name type="scientific">Cladocopium goreaui</name>
    <dbReference type="NCBI Taxonomy" id="2562237"/>
    <lineage>
        <taxon>Eukaryota</taxon>
        <taxon>Sar</taxon>
        <taxon>Alveolata</taxon>
        <taxon>Dinophyceae</taxon>
        <taxon>Suessiales</taxon>
        <taxon>Symbiodiniaceae</taxon>
        <taxon>Cladocopium</taxon>
    </lineage>
</organism>
<gene>
    <name evidence="1" type="ORF">C1SCF055_LOCUS21737</name>
</gene>
<accession>A0A9P1CRT6</accession>
<dbReference type="Proteomes" id="UP001152797">
    <property type="component" value="Unassembled WGS sequence"/>
</dbReference>
<comment type="caution">
    <text evidence="1">The sequence shown here is derived from an EMBL/GenBank/DDBJ whole genome shotgun (WGS) entry which is preliminary data.</text>
</comment>
<dbReference type="AlphaFoldDB" id="A0A9P1CRT6"/>
<dbReference type="EMBL" id="CAMXCT010002035">
    <property type="protein sequence ID" value="CAI3995141.1"/>
    <property type="molecule type" value="Genomic_DNA"/>
</dbReference>
<evidence type="ECO:0000313" key="1">
    <source>
        <dbReference type="EMBL" id="CAI3995141.1"/>
    </source>
</evidence>
<protein>
    <submittedName>
        <fullName evidence="1">Uncharacterized protein</fullName>
    </submittedName>
</protein>
<dbReference type="OrthoDB" id="425570at2759"/>
<proteinExistence type="predicted"/>
<reference evidence="1" key="1">
    <citation type="submission" date="2022-10" db="EMBL/GenBank/DDBJ databases">
        <authorList>
            <person name="Chen Y."/>
            <person name="Dougan E. K."/>
            <person name="Chan C."/>
            <person name="Rhodes N."/>
            <person name="Thang M."/>
        </authorList>
    </citation>
    <scope>NUCLEOTIDE SEQUENCE</scope>
</reference>
<keyword evidence="3" id="KW-1185">Reference proteome</keyword>
<dbReference type="EMBL" id="CAMXCT030002035">
    <property type="protein sequence ID" value="CAL4782453.1"/>
    <property type="molecule type" value="Genomic_DNA"/>
</dbReference>
<reference evidence="2" key="2">
    <citation type="submission" date="2024-04" db="EMBL/GenBank/DDBJ databases">
        <authorList>
            <person name="Chen Y."/>
            <person name="Shah S."/>
            <person name="Dougan E. K."/>
            <person name="Thang M."/>
            <person name="Chan C."/>
        </authorList>
    </citation>
    <scope>NUCLEOTIDE SEQUENCE [LARGE SCALE GENOMIC DNA]</scope>
</reference>
<evidence type="ECO:0000313" key="2">
    <source>
        <dbReference type="EMBL" id="CAL1148516.1"/>
    </source>
</evidence>
<sequence length="503" mass="56081">MVAQLSSALPGLSLAELTELPRLAARGQLLDDEFFMQVAERLGEAMPKFRARELYVALRNLLSWRVGAPGLDRSSLAAFEAYAKWDEQTPDTALRVLRALGRIDASTLDRPPDSTEREEEIALRSALRGSLKALNSGEVAKTFTSRDILLALNALGQIARGWNWLGTSESLDEAIFRCTETMLCDLAHLQLDLLDAQRFAGSDRDRFTTRDLALMLLALDLPGFTMFAEVLCQRLQLAAEHWESVEKLNDEDLKRLTAEATASLSAASLMLMHCAKDAEMHRRKHPTEENETIHSPSVPLAVIMAWTKTASNLGIDVGQDSFKALAATTTMVMQQLTERPTIDSAELKESKDTLQSLLEFATRAAEGNFQVDMSQMDNWHLDSCLHALAVLDTLNQMIEIPESVKDGSRVMYIETAVLVEATSDTRLPKLQENNVAFWLRLLNPRLSHQVATKLAFQLHESRRCQSNQSGRKKIPPAVRAALRDFLFFVENVQKQGAQGEYGT</sequence>
<dbReference type="EMBL" id="CAMXCT020002035">
    <property type="protein sequence ID" value="CAL1148516.1"/>
    <property type="molecule type" value="Genomic_DNA"/>
</dbReference>